<sequence length="171" mass="20106">MFTTMNKGSDLGGVEQPTAMDPNRFKPWRPCSFPSPHHHHHHHHHCLHHHHHHHHHQLFHHHHHLCHHCHRHGRPNFVYVPPNPEPAPSSAFFRQGLNVADSSGFREPGGDSAVTQVVQQELEQEQYYGIEDEDEDEDEPVFVLTDEWRDFFAKSEAKRKLEKKRTKKGKK</sequence>
<dbReference type="PANTHER" id="PTHR48235">
    <property type="entry name" value="OS01G0916700 PROTEIN"/>
    <property type="match status" value="1"/>
</dbReference>
<keyword evidence="3" id="KW-1185">Reference proteome</keyword>
<evidence type="ECO:0000256" key="1">
    <source>
        <dbReference type="SAM" id="MobiDB-lite"/>
    </source>
</evidence>
<dbReference type="Gramene" id="FCD_00000239-RA">
    <property type="protein sequence ID" value="FCD_00000239-RA:cds"/>
    <property type="gene ID" value="FCD_00000239"/>
</dbReference>
<reference evidence="2" key="1">
    <citation type="submission" date="2023-07" db="EMBL/GenBank/DDBJ databases">
        <title>draft genome sequence of fig (Ficus carica).</title>
        <authorList>
            <person name="Takahashi T."/>
            <person name="Nishimura K."/>
        </authorList>
    </citation>
    <scope>NUCLEOTIDE SEQUENCE</scope>
</reference>
<evidence type="ECO:0000313" key="3">
    <source>
        <dbReference type="Proteomes" id="UP001187192"/>
    </source>
</evidence>
<name>A0AA88DBR8_FICCA</name>
<dbReference type="AlphaFoldDB" id="A0AA88DBR8"/>
<proteinExistence type="predicted"/>
<dbReference type="Proteomes" id="UP001187192">
    <property type="component" value="Unassembled WGS sequence"/>
</dbReference>
<accession>A0AA88DBR8</accession>
<gene>
    <name evidence="2" type="ORF">TIFTF001_019420</name>
</gene>
<comment type="caution">
    <text evidence="2">The sequence shown here is derived from an EMBL/GenBank/DDBJ whole genome shotgun (WGS) entry which is preliminary data.</text>
</comment>
<organism evidence="2 3">
    <name type="scientific">Ficus carica</name>
    <name type="common">Common fig</name>
    <dbReference type="NCBI Taxonomy" id="3494"/>
    <lineage>
        <taxon>Eukaryota</taxon>
        <taxon>Viridiplantae</taxon>
        <taxon>Streptophyta</taxon>
        <taxon>Embryophyta</taxon>
        <taxon>Tracheophyta</taxon>
        <taxon>Spermatophyta</taxon>
        <taxon>Magnoliopsida</taxon>
        <taxon>eudicotyledons</taxon>
        <taxon>Gunneridae</taxon>
        <taxon>Pentapetalae</taxon>
        <taxon>rosids</taxon>
        <taxon>fabids</taxon>
        <taxon>Rosales</taxon>
        <taxon>Moraceae</taxon>
        <taxon>Ficeae</taxon>
        <taxon>Ficus</taxon>
    </lineage>
</organism>
<dbReference type="EMBL" id="BTGU01000033">
    <property type="protein sequence ID" value="GMN50261.1"/>
    <property type="molecule type" value="Genomic_DNA"/>
</dbReference>
<evidence type="ECO:0000313" key="2">
    <source>
        <dbReference type="EMBL" id="GMN50261.1"/>
    </source>
</evidence>
<dbReference type="PANTHER" id="PTHR48235:SF1">
    <property type="entry name" value="OS01G0916700 PROTEIN"/>
    <property type="match status" value="1"/>
</dbReference>
<feature type="region of interest" description="Disordered" evidence="1">
    <location>
        <begin position="1"/>
        <end position="22"/>
    </location>
</feature>
<protein>
    <submittedName>
        <fullName evidence="2">Uncharacterized protein</fullName>
    </submittedName>
</protein>